<dbReference type="Pfam" id="PF00173">
    <property type="entry name" value="Cyt-b5"/>
    <property type="match status" value="1"/>
</dbReference>
<organism evidence="9 10">
    <name type="scientific">Colletotrichum musicola</name>
    <dbReference type="NCBI Taxonomy" id="2175873"/>
    <lineage>
        <taxon>Eukaryota</taxon>
        <taxon>Fungi</taxon>
        <taxon>Dikarya</taxon>
        <taxon>Ascomycota</taxon>
        <taxon>Pezizomycotina</taxon>
        <taxon>Sordariomycetes</taxon>
        <taxon>Hypocreomycetidae</taxon>
        <taxon>Glomerellales</taxon>
        <taxon>Glomerellaceae</taxon>
        <taxon>Colletotrichum</taxon>
        <taxon>Colletotrichum orchidearum species complex</taxon>
    </lineage>
</organism>
<protein>
    <submittedName>
        <fullName evidence="9">Mitochondrial cytochrome</fullName>
    </submittedName>
</protein>
<dbReference type="PROSITE" id="PS51349">
    <property type="entry name" value="FMN_HYDROXY_ACID_DH_2"/>
    <property type="match status" value="1"/>
</dbReference>
<keyword evidence="10" id="KW-1185">Reference proteome</keyword>
<dbReference type="EMBL" id="WIGM01000668">
    <property type="protein sequence ID" value="KAF6816765.1"/>
    <property type="molecule type" value="Genomic_DNA"/>
</dbReference>
<dbReference type="PANTHER" id="PTHR10578:SF82">
    <property type="entry name" value="CYTOCHROME B2, PUTATIVE (AFU_ORTHOLOGUE AFUA_1G07200)-RELATED"/>
    <property type="match status" value="1"/>
</dbReference>
<dbReference type="InterPro" id="IPR013785">
    <property type="entry name" value="Aldolase_TIM"/>
</dbReference>
<dbReference type="InterPro" id="IPR001199">
    <property type="entry name" value="Cyt_B5-like_heme/steroid-bd"/>
</dbReference>
<dbReference type="PRINTS" id="PR00363">
    <property type="entry name" value="CYTOCHROMEB5"/>
</dbReference>
<dbReference type="Gene3D" id="3.10.120.10">
    <property type="entry name" value="Cytochrome b5-like heme/steroid binding domain"/>
    <property type="match status" value="1"/>
</dbReference>
<dbReference type="SUPFAM" id="SSF51395">
    <property type="entry name" value="FMN-linked oxidoreductases"/>
    <property type="match status" value="1"/>
</dbReference>
<dbReference type="GO" id="GO:0020037">
    <property type="term" value="F:heme binding"/>
    <property type="evidence" value="ECO:0007669"/>
    <property type="project" value="UniProtKB-UniRule"/>
</dbReference>
<evidence type="ECO:0000256" key="3">
    <source>
        <dbReference type="ARBA" id="ARBA00022723"/>
    </source>
</evidence>
<dbReference type="InterPro" id="IPR036400">
    <property type="entry name" value="Cyt_B5-like_heme/steroid_sf"/>
</dbReference>
<dbReference type="GO" id="GO:0046872">
    <property type="term" value="F:metal ion binding"/>
    <property type="evidence" value="ECO:0007669"/>
    <property type="project" value="UniProtKB-UniRule"/>
</dbReference>
<evidence type="ECO:0000259" key="8">
    <source>
        <dbReference type="PROSITE" id="PS51349"/>
    </source>
</evidence>
<evidence type="ECO:0000313" key="9">
    <source>
        <dbReference type="EMBL" id="KAF6816765.1"/>
    </source>
</evidence>
<reference evidence="9" key="1">
    <citation type="journal article" date="2020" name="Phytopathology">
        <title>Genome Sequence Resources of Colletotrichum truncatum, C. plurivorum, C. musicola, and C. sojae: Four Species Pathogenic to Soybean (Glycine max).</title>
        <authorList>
            <person name="Rogerio F."/>
            <person name="Boufleur T.R."/>
            <person name="Ciampi-Guillardi M."/>
            <person name="Sukno S.A."/>
            <person name="Thon M.R."/>
            <person name="Massola Junior N.S."/>
            <person name="Baroncelli R."/>
        </authorList>
    </citation>
    <scope>NUCLEOTIDE SEQUENCE</scope>
    <source>
        <strain evidence="9">LFN0074</strain>
    </source>
</reference>
<gene>
    <name evidence="9" type="ORF">CMUS01_12215</name>
</gene>
<comment type="similarity">
    <text evidence="6">Belongs to the cytochrome b5 family.</text>
</comment>
<dbReference type="PROSITE" id="PS00191">
    <property type="entry name" value="CYTOCHROME_B5_1"/>
    <property type="match status" value="1"/>
</dbReference>
<evidence type="ECO:0000259" key="7">
    <source>
        <dbReference type="PROSITE" id="PS50255"/>
    </source>
</evidence>
<dbReference type="Proteomes" id="UP000639643">
    <property type="component" value="Unassembled WGS sequence"/>
</dbReference>
<comment type="caution">
    <text evidence="9">The sequence shown here is derived from an EMBL/GenBank/DDBJ whole genome shotgun (WGS) entry which is preliminary data.</text>
</comment>
<feature type="domain" description="Cytochrome b5 heme-binding" evidence="7">
    <location>
        <begin position="2"/>
        <end position="79"/>
    </location>
</feature>
<dbReference type="InterPro" id="IPR000262">
    <property type="entry name" value="FMN-dep_DH"/>
</dbReference>
<evidence type="ECO:0000256" key="4">
    <source>
        <dbReference type="ARBA" id="ARBA00023002"/>
    </source>
</evidence>
<sequence>MSRILTAADVQKHKTAESCWMALHGKVYDITAFLATHPGGKAVLLKNAGKDATDAFDSFHPVEIIDEYLQLDQVVGVFEAGAAEETTTPPPRPSSKALDVTVPDVVQKGADDPIPPVSQILSIAEMEHHAMKKLSPKAISYYASGTDDEITKSGNGTIFRSVLLRPRVFVDCTRCSLSTTILGLPLAMPIYVSPAAMAKLAHPVGEAGIAAACSRFNALQIISKNASISPSAIVAAGPDAVFAWQLYVLKDIAATERTLAQIRAIPQIKFIVLTLDAPFPGKREADERFKMAEVAGGAPPKAWGTESALTWRKTLSWLTKHTSLPIVLKGIQTHEDAYAATLFPSVKGIIISNHGGRALDTTMTPLQVLLEIRRFCPEVLSKVDVLIDGGINRGTDVVKALALGAKGVGIGRAALYSLAVGGQAGVERALQILADETVTAMRLLGVDSVDQLGPRHVNTDGLTSRLYSGPSGLEEIDRELRSKL</sequence>
<dbReference type="GO" id="GO:0016491">
    <property type="term" value="F:oxidoreductase activity"/>
    <property type="evidence" value="ECO:0007669"/>
    <property type="project" value="UniProtKB-KW"/>
</dbReference>
<dbReference type="PANTHER" id="PTHR10578">
    <property type="entry name" value="S -2-HYDROXY-ACID OXIDASE-RELATED"/>
    <property type="match status" value="1"/>
</dbReference>
<dbReference type="Gene3D" id="3.20.20.70">
    <property type="entry name" value="Aldolase class I"/>
    <property type="match status" value="1"/>
</dbReference>
<accession>A0A8H6JQ46</accession>
<dbReference type="SUPFAM" id="SSF55856">
    <property type="entry name" value="Cytochrome b5-like heme/steroid binding domain"/>
    <property type="match status" value="1"/>
</dbReference>
<dbReference type="InterPro" id="IPR037396">
    <property type="entry name" value="FMN_HAD"/>
</dbReference>
<dbReference type="SMART" id="SM01117">
    <property type="entry name" value="Cyt-b5"/>
    <property type="match status" value="1"/>
</dbReference>
<dbReference type="OrthoDB" id="1925334at2759"/>
<feature type="domain" description="FMN hydroxy acid dehydrogenase" evidence="8">
    <location>
        <begin position="115"/>
        <end position="462"/>
    </location>
</feature>
<evidence type="ECO:0000256" key="5">
    <source>
        <dbReference type="ARBA" id="ARBA00023004"/>
    </source>
</evidence>
<proteinExistence type="inferred from homology"/>
<dbReference type="AlphaFoldDB" id="A0A8H6JQ46"/>
<evidence type="ECO:0000256" key="1">
    <source>
        <dbReference type="ARBA" id="ARBA00001917"/>
    </source>
</evidence>
<evidence type="ECO:0000256" key="2">
    <source>
        <dbReference type="ARBA" id="ARBA00022617"/>
    </source>
</evidence>
<evidence type="ECO:0000256" key="6">
    <source>
        <dbReference type="RuleBase" id="RU362121"/>
    </source>
</evidence>
<keyword evidence="5 6" id="KW-0408">Iron</keyword>
<dbReference type="Pfam" id="PF01070">
    <property type="entry name" value="FMN_dh"/>
    <property type="match status" value="1"/>
</dbReference>
<keyword evidence="2 6" id="KW-0349">Heme</keyword>
<evidence type="ECO:0000313" key="10">
    <source>
        <dbReference type="Proteomes" id="UP000639643"/>
    </source>
</evidence>
<dbReference type="InterPro" id="IPR018506">
    <property type="entry name" value="Cyt_B5_heme-BS"/>
</dbReference>
<keyword evidence="4" id="KW-0560">Oxidoreductase</keyword>
<keyword evidence="3 6" id="KW-0479">Metal-binding</keyword>
<name>A0A8H6JQ46_9PEZI</name>
<comment type="cofactor">
    <cofactor evidence="1">
        <name>FMN</name>
        <dbReference type="ChEBI" id="CHEBI:58210"/>
    </cofactor>
</comment>
<dbReference type="PROSITE" id="PS50255">
    <property type="entry name" value="CYTOCHROME_B5_2"/>
    <property type="match status" value="1"/>
</dbReference>